<dbReference type="AlphaFoldDB" id="A0A8J7KDL0"/>
<dbReference type="Proteomes" id="UP000622653">
    <property type="component" value="Unassembled WGS sequence"/>
</dbReference>
<sequence length="302" mass="34016">MMLAGNGERHIQLIEDQLHIQLYARGEIFTLEGEEEDVLLAEQLVMQLLKVIRRNIQIDTRDVASAIEMAKQGTIEYFAELYEEEIARTAKGKIIRAKTIGQRQYVKSIQKRDLVFCIGPAGTGKTYLAVVLAVQALKNGHVKRIILTRPAVEAGESLGFLPGDLKEKVDPYLRPLYDALHDMLGADQTERLVDRGVIEIAPLAYMRGRTLDDAFVILDEAQNTTKAQMKMFLTRLGFGSKMIITGDLTQIDLPKGVYSGLKEVQEKLSHIDDIHFHYLEKGDVVRHPLVAKIIDAYETKDD</sequence>
<evidence type="ECO:0000256" key="2">
    <source>
        <dbReference type="ARBA" id="ARBA00010393"/>
    </source>
</evidence>
<dbReference type="EMBL" id="JADKPV010000001">
    <property type="protein sequence ID" value="MBF4500171.1"/>
    <property type="molecule type" value="Genomic_DNA"/>
</dbReference>
<dbReference type="InterPro" id="IPR027417">
    <property type="entry name" value="P-loop_NTPase"/>
</dbReference>
<keyword evidence="5" id="KW-0067">ATP-binding</keyword>
<dbReference type="PANTHER" id="PTHR30473:SF1">
    <property type="entry name" value="PHOH-LIKE PROTEIN"/>
    <property type="match status" value="1"/>
</dbReference>
<evidence type="ECO:0000256" key="5">
    <source>
        <dbReference type="ARBA" id="ARBA00022840"/>
    </source>
</evidence>
<gene>
    <name evidence="8" type="ORF">IRY55_02250</name>
</gene>
<evidence type="ECO:0000313" key="8">
    <source>
        <dbReference type="EMBL" id="MBF4500171.1"/>
    </source>
</evidence>
<accession>A0A8J7KDL0</accession>
<keyword evidence="3" id="KW-0963">Cytoplasm</keyword>
<protein>
    <recommendedName>
        <fullName evidence="6">PhoH-like protein</fullName>
    </recommendedName>
</protein>
<evidence type="ECO:0000259" key="7">
    <source>
        <dbReference type="Pfam" id="PF02562"/>
    </source>
</evidence>
<dbReference type="SUPFAM" id="SSF52540">
    <property type="entry name" value="P-loop containing nucleoside triphosphate hydrolases"/>
    <property type="match status" value="1"/>
</dbReference>
<evidence type="ECO:0000256" key="1">
    <source>
        <dbReference type="ARBA" id="ARBA00004496"/>
    </source>
</evidence>
<dbReference type="Gene3D" id="3.40.50.300">
    <property type="entry name" value="P-loop containing nucleotide triphosphate hydrolases"/>
    <property type="match status" value="1"/>
</dbReference>
<reference evidence="8" key="1">
    <citation type="submission" date="2020-11" db="EMBL/GenBank/DDBJ databases">
        <title>Multidrug resistant novel bacterium Savagea serpentis sp. nov., isolated from the scats of a vine snake (Ahaetulla nasuta).</title>
        <authorList>
            <person name="Venkata Ramana V."/>
            <person name="Vikas Patil S."/>
            <person name="Yogita Lugani V."/>
        </authorList>
    </citation>
    <scope>NUCLEOTIDE SEQUENCE</scope>
    <source>
        <strain evidence="8">SN6</strain>
    </source>
</reference>
<name>A0A8J7KDL0_9BACL</name>
<evidence type="ECO:0000256" key="3">
    <source>
        <dbReference type="ARBA" id="ARBA00022490"/>
    </source>
</evidence>
<dbReference type="GO" id="GO:0005829">
    <property type="term" value="C:cytosol"/>
    <property type="evidence" value="ECO:0007669"/>
    <property type="project" value="TreeGrafter"/>
</dbReference>
<dbReference type="FunFam" id="3.40.50.300:FF:000013">
    <property type="entry name" value="PhoH family ATPase"/>
    <property type="match status" value="1"/>
</dbReference>
<dbReference type="GO" id="GO:0005524">
    <property type="term" value="F:ATP binding"/>
    <property type="evidence" value="ECO:0007669"/>
    <property type="project" value="UniProtKB-KW"/>
</dbReference>
<feature type="domain" description="PhoH-like protein" evidence="7">
    <location>
        <begin position="95"/>
        <end position="298"/>
    </location>
</feature>
<proteinExistence type="inferred from homology"/>
<organism evidence="8 9">
    <name type="scientific">Savagea serpentis</name>
    <dbReference type="NCBI Taxonomy" id="2785297"/>
    <lineage>
        <taxon>Bacteria</taxon>
        <taxon>Bacillati</taxon>
        <taxon>Bacillota</taxon>
        <taxon>Bacilli</taxon>
        <taxon>Bacillales</taxon>
        <taxon>Caryophanaceae</taxon>
        <taxon>Savagea</taxon>
    </lineage>
</organism>
<dbReference type="RefSeq" id="WP_194562365.1">
    <property type="nucleotide sequence ID" value="NZ_JADKPV010000001.1"/>
</dbReference>
<dbReference type="InterPro" id="IPR003714">
    <property type="entry name" value="PhoH"/>
</dbReference>
<evidence type="ECO:0000313" key="9">
    <source>
        <dbReference type="Proteomes" id="UP000622653"/>
    </source>
</evidence>
<keyword evidence="9" id="KW-1185">Reference proteome</keyword>
<dbReference type="PANTHER" id="PTHR30473">
    <property type="entry name" value="PROTEIN PHOH"/>
    <property type="match status" value="1"/>
</dbReference>
<comment type="similarity">
    <text evidence="2">Belongs to the PhoH family.</text>
</comment>
<comment type="caution">
    <text evidence="8">The sequence shown here is derived from an EMBL/GenBank/DDBJ whole genome shotgun (WGS) entry which is preliminary data.</text>
</comment>
<evidence type="ECO:0000256" key="4">
    <source>
        <dbReference type="ARBA" id="ARBA00022741"/>
    </source>
</evidence>
<dbReference type="InterPro" id="IPR051451">
    <property type="entry name" value="PhoH2-like"/>
</dbReference>
<dbReference type="Pfam" id="PF02562">
    <property type="entry name" value="PhoH"/>
    <property type="match status" value="1"/>
</dbReference>
<keyword evidence="4" id="KW-0547">Nucleotide-binding</keyword>
<comment type="subcellular location">
    <subcellularLocation>
        <location evidence="1">Cytoplasm</location>
    </subcellularLocation>
</comment>
<evidence type="ECO:0000256" key="6">
    <source>
        <dbReference type="ARBA" id="ARBA00039970"/>
    </source>
</evidence>